<organism evidence="2 3">
    <name type="scientific">Candidatus Borkfalkia ceftriaxoniphila</name>
    <dbReference type="NCBI Taxonomy" id="2508949"/>
    <lineage>
        <taxon>Bacteria</taxon>
        <taxon>Bacillati</taxon>
        <taxon>Bacillota</taxon>
        <taxon>Clostridia</taxon>
        <taxon>Christensenellales</taxon>
        <taxon>Christensenellaceae</taxon>
        <taxon>Candidatus Borkfalkia</taxon>
    </lineage>
</organism>
<evidence type="ECO:0000256" key="1">
    <source>
        <dbReference type="SAM" id="SignalP"/>
    </source>
</evidence>
<proteinExistence type="predicted"/>
<accession>A0A4Q2KCS2</accession>
<keyword evidence="1" id="KW-0732">Signal</keyword>
<feature type="signal peptide" evidence="1">
    <location>
        <begin position="1"/>
        <end position="25"/>
    </location>
</feature>
<name>A0A4Q2KCS2_9FIRM</name>
<keyword evidence="3" id="KW-1185">Reference proteome</keyword>
<evidence type="ECO:0000313" key="3">
    <source>
        <dbReference type="Proteomes" id="UP000291269"/>
    </source>
</evidence>
<comment type="caution">
    <text evidence="2">The sequence shown here is derived from an EMBL/GenBank/DDBJ whole genome shotgun (WGS) entry which is preliminary data.</text>
</comment>
<feature type="chain" id="PRO_5020870977" description="Lipoprotein" evidence="1">
    <location>
        <begin position="26"/>
        <end position="143"/>
    </location>
</feature>
<dbReference type="PROSITE" id="PS51257">
    <property type="entry name" value="PROKAR_LIPOPROTEIN"/>
    <property type="match status" value="1"/>
</dbReference>
<dbReference type="EMBL" id="SDOZ01000002">
    <property type="protein sequence ID" value="RXZ62394.1"/>
    <property type="molecule type" value="Genomic_DNA"/>
</dbReference>
<evidence type="ECO:0008006" key="4">
    <source>
        <dbReference type="Google" id="ProtNLM"/>
    </source>
</evidence>
<dbReference type="Proteomes" id="UP000291269">
    <property type="component" value="Unassembled WGS sequence"/>
</dbReference>
<gene>
    <name evidence="2" type="ORF">ESZ91_08360</name>
</gene>
<reference evidence="2 3" key="1">
    <citation type="journal article" date="2019" name="Gut">
        <title>Antibiotics-induced monodominance of a novel gut bacterial order.</title>
        <authorList>
            <person name="Hildebrand F."/>
            <person name="Moitinho-Silva L."/>
            <person name="Blasche S."/>
            <person name="Jahn M.T."/>
            <person name="Gossmann T.I."/>
            <person name="Heuerta-Cepas J."/>
            <person name="Hercog R."/>
            <person name="Luetge M."/>
            <person name="Bahram M."/>
            <person name="Pryszlak A."/>
            <person name="Alves R.J."/>
            <person name="Waszak S.M."/>
            <person name="Zhu A."/>
            <person name="Ye L."/>
            <person name="Costea P.I."/>
            <person name="Aalvink S."/>
            <person name="Belzer C."/>
            <person name="Forslund S.K."/>
            <person name="Sunagawa S."/>
            <person name="Hentschel U."/>
            <person name="Merten C."/>
            <person name="Patil K.R."/>
            <person name="Benes V."/>
            <person name="Bork P."/>
        </authorList>
    </citation>
    <scope>NUCLEOTIDE SEQUENCE [LARGE SCALE GENOMIC DNA]</scope>
    <source>
        <strain evidence="2 3">HDS1380</strain>
    </source>
</reference>
<protein>
    <recommendedName>
        <fullName evidence="4">Lipoprotein</fullName>
    </recommendedName>
</protein>
<dbReference type="RefSeq" id="WP_129226091.1">
    <property type="nucleotide sequence ID" value="NZ_SDOZ01000002.1"/>
</dbReference>
<sequence length="143" mass="15808">MKRKIKKIGCLILILLCFFGTTAFTGCKTSELSSLYSLTKPYIGVYECESATLEGKDILSRFKIVTLELKEGGTFLVIAKPKFGFTVRQEGNYSFDEKAKTITMTATRGKKKYEKTFPADGGVFAVSTSLGGRELVLKFSVKT</sequence>
<dbReference type="AlphaFoldDB" id="A0A4Q2KCS2"/>
<evidence type="ECO:0000313" key="2">
    <source>
        <dbReference type="EMBL" id="RXZ62394.1"/>
    </source>
</evidence>